<feature type="region of interest" description="Disordered" evidence="1">
    <location>
        <begin position="26"/>
        <end position="77"/>
    </location>
</feature>
<organism evidence="2 3">
    <name type="scientific">Mycena alexandri</name>
    <dbReference type="NCBI Taxonomy" id="1745969"/>
    <lineage>
        <taxon>Eukaryota</taxon>
        <taxon>Fungi</taxon>
        <taxon>Dikarya</taxon>
        <taxon>Basidiomycota</taxon>
        <taxon>Agaricomycotina</taxon>
        <taxon>Agaricomycetes</taxon>
        <taxon>Agaricomycetidae</taxon>
        <taxon>Agaricales</taxon>
        <taxon>Marasmiineae</taxon>
        <taxon>Mycenaceae</taxon>
        <taxon>Mycena</taxon>
    </lineage>
</organism>
<protein>
    <submittedName>
        <fullName evidence="2">Uncharacterized protein</fullName>
    </submittedName>
</protein>
<evidence type="ECO:0000313" key="2">
    <source>
        <dbReference type="EMBL" id="KAJ7020480.1"/>
    </source>
</evidence>
<evidence type="ECO:0000256" key="1">
    <source>
        <dbReference type="SAM" id="MobiDB-lite"/>
    </source>
</evidence>
<sequence>MVVTVQIWTVTFAPNAQRRYAQCGCGRPTTTTTRSDHQDSTPTAWSGRRPAHALPPSPPYMLRSTRAPPASSTPRSSSVLPVSYFGRHCMAPFPPRTSESAFRVESPYTLRSTVRPQRIPYLLPLLPLLPPLPPPPPPSSPSSPLLLRIAHSSLRRHCMAPFPPRTPESHSRVERACNAARQTPLTSRTRSPALVPLHPRSPARTHSFPPTGSPPR</sequence>
<evidence type="ECO:0000313" key="3">
    <source>
        <dbReference type="Proteomes" id="UP001218188"/>
    </source>
</evidence>
<keyword evidence="3" id="KW-1185">Reference proteome</keyword>
<accession>A0AAD6WPN5</accession>
<reference evidence="2" key="1">
    <citation type="submission" date="2023-03" db="EMBL/GenBank/DDBJ databases">
        <title>Massive genome expansion in bonnet fungi (Mycena s.s.) driven by repeated elements and novel gene families across ecological guilds.</title>
        <authorList>
            <consortium name="Lawrence Berkeley National Laboratory"/>
            <person name="Harder C.B."/>
            <person name="Miyauchi S."/>
            <person name="Viragh M."/>
            <person name="Kuo A."/>
            <person name="Thoen E."/>
            <person name="Andreopoulos B."/>
            <person name="Lu D."/>
            <person name="Skrede I."/>
            <person name="Drula E."/>
            <person name="Henrissat B."/>
            <person name="Morin E."/>
            <person name="Kohler A."/>
            <person name="Barry K."/>
            <person name="LaButti K."/>
            <person name="Morin E."/>
            <person name="Salamov A."/>
            <person name="Lipzen A."/>
            <person name="Mereny Z."/>
            <person name="Hegedus B."/>
            <person name="Baldrian P."/>
            <person name="Stursova M."/>
            <person name="Weitz H."/>
            <person name="Taylor A."/>
            <person name="Grigoriev I.V."/>
            <person name="Nagy L.G."/>
            <person name="Martin F."/>
            <person name="Kauserud H."/>
        </authorList>
    </citation>
    <scope>NUCLEOTIDE SEQUENCE</scope>
    <source>
        <strain evidence="2">CBHHK200</strain>
    </source>
</reference>
<comment type="caution">
    <text evidence="2">The sequence shown here is derived from an EMBL/GenBank/DDBJ whole genome shotgun (WGS) entry which is preliminary data.</text>
</comment>
<feature type="compositionally biased region" description="Low complexity" evidence="1">
    <location>
        <begin position="63"/>
        <end position="77"/>
    </location>
</feature>
<proteinExistence type="predicted"/>
<name>A0AAD6WPN5_9AGAR</name>
<gene>
    <name evidence="2" type="ORF">C8F04DRAFT_1275019</name>
</gene>
<dbReference type="AlphaFoldDB" id="A0AAD6WPN5"/>
<feature type="compositionally biased region" description="Polar residues" evidence="1">
    <location>
        <begin position="180"/>
        <end position="190"/>
    </location>
</feature>
<dbReference type="Proteomes" id="UP001218188">
    <property type="component" value="Unassembled WGS sequence"/>
</dbReference>
<feature type="region of interest" description="Disordered" evidence="1">
    <location>
        <begin position="161"/>
        <end position="216"/>
    </location>
</feature>
<dbReference type="EMBL" id="JARJCM010000261">
    <property type="protein sequence ID" value="KAJ7020480.1"/>
    <property type="molecule type" value="Genomic_DNA"/>
</dbReference>